<comment type="similarity">
    <text evidence="5">Belongs to the NAD(P)-dependent epimerase/dehydratase family. Dihydroflavonol-4-reductase subfamily.</text>
</comment>
<dbReference type="EC" id="1.1.1.234" evidence="7"/>
<dbReference type="EMBL" id="CAKMRJ010000002">
    <property type="protein sequence ID" value="CAH1416522.1"/>
    <property type="molecule type" value="Genomic_DNA"/>
</dbReference>
<comment type="catalytic activity">
    <reaction evidence="12">
        <text>(2S)-flavan-4-ol + NADP(+) = (2S)-flavanone + NADPH + H(+)</text>
        <dbReference type="Rhea" id="RHEA:11228"/>
        <dbReference type="ChEBI" id="CHEBI:15378"/>
        <dbReference type="ChEBI" id="CHEBI:15605"/>
        <dbReference type="ChEBI" id="CHEBI:15606"/>
        <dbReference type="ChEBI" id="CHEBI:57783"/>
        <dbReference type="ChEBI" id="CHEBI:58349"/>
        <dbReference type="EC" id="1.1.1.234"/>
    </reaction>
</comment>
<dbReference type="GO" id="GO:0045552">
    <property type="term" value="F:dihydroflavanol 4-reductase activity"/>
    <property type="evidence" value="ECO:0007669"/>
    <property type="project" value="UniProtKB-EC"/>
</dbReference>
<evidence type="ECO:0000256" key="11">
    <source>
        <dbReference type="ARBA" id="ARBA00042831"/>
    </source>
</evidence>
<evidence type="ECO:0000256" key="3">
    <source>
        <dbReference type="ARBA" id="ARBA00023002"/>
    </source>
</evidence>
<evidence type="ECO:0000256" key="10">
    <source>
        <dbReference type="ARBA" id="ARBA00042087"/>
    </source>
</evidence>
<organism evidence="15 16">
    <name type="scientific">Lactuca virosa</name>
    <dbReference type="NCBI Taxonomy" id="75947"/>
    <lineage>
        <taxon>Eukaryota</taxon>
        <taxon>Viridiplantae</taxon>
        <taxon>Streptophyta</taxon>
        <taxon>Embryophyta</taxon>
        <taxon>Tracheophyta</taxon>
        <taxon>Spermatophyta</taxon>
        <taxon>Magnoliopsida</taxon>
        <taxon>eudicotyledons</taxon>
        <taxon>Gunneridae</taxon>
        <taxon>Pentapetalae</taxon>
        <taxon>asterids</taxon>
        <taxon>campanulids</taxon>
        <taxon>Asterales</taxon>
        <taxon>Asteraceae</taxon>
        <taxon>Cichorioideae</taxon>
        <taxon>Cichorieae</taxon>
        <taxon>Lactucinae</taxon>
        <taxon>Lactuca</taxon>
    </lineage>
</organism>
<comment type="catalytic activity">
    <reaction evidence="13">
        <text>a (2R,3S,4S)-leucoanthocyanidin + NADP(+) = a (2R,3R)-dihydroflavonol + NADPH + H(+)</text>
        <dbReference type="Rhea" id="RHEA:54444"/>
        <dbReference type="ChEBI" id="CHEBI:15378"/>
        <dbReference type="ChEBI" id="CHEBI:57783"/>
        <dbReference type="ChEBI" id="CHEBI:58349"/>
        <dbReference type="ChEBI" id="CHEBI:138176"/>
        <dbReference type="ChEBI" id="CHEBI:138188"/>
        <dbReference type="EC" id="1.1.1.219"/>
    </reaction>
</comment>
<sequence>MPMVTLHMGNYRTIPYTKLKRVTLFFCSSSAQVSNKLPSFIEMIGERKVVCVTGASGFIASWLVKLLLQRGYTVHATVRSLGDPKKTQHLLAFDGAQERLSLFEANLAEEGSFESAVNGCQCAQLLEPAVKGALNVLKSVAKVPSLKRVVLTSSIAAVIFGVKPPEFGAVVDETWFSDPETCEKQELWYVLSKTLAENAAAEFCKKNGLELVVINPGFVIGPILQPTLNFTSEGFISLIETGKEVFPDGIYRLVDVRDVANAHILAFENPEANGRYIMVADVTHSTDHEDRKPKLSCS</sequence>
<name>A0AAU9LSF0_9ASTR</name>
<dbReference type="Gene3D" id="3.40.50.720">
    <property type="entry name" value="NAD(P)-binding Rossmann-like Domain"/>
    <property type="match status" value="1"/>
</dbReference>
<evidence type="ECO:0000256" key="5">
    <source>
        <dbReference type="ARBA" id="ARBA00023445"/>
    </source>
</evidence>
<dbReference type="Proteomes" id="UP001157418">
    <property type="component" value="Unassembled WGS sequence"/>
</dbReference>
<dbReference type="PANTHER" id="PTHR10366">
    <property type="entry name" value="NAD DEPENDENT EPIMERASE/DEHYDRATASE"/>
    <property type="match status" value="1"/>
</dbReference>
<accession>A0AAU9LSF0</accession>
<evidence type="ECO:0000256" key="4">
    <source>
        <dbReference type="ARBA" id="ARBA00023241"/>
    </source>
</evidence>
<keyword evidence="2" id="KW-0521">NADP</keyword>
<evidence type="ECO:0000256" key="13">
    <source>
        <dbReference type="ARBA" id="ARBA00049132"/>
    </source>
</evidence>
<dbReference type="PANTHER" id="PTHR10366:SF825">
    <property type="entry name" value="NAD(P)-BINDING ROSSMANN-FOLD SUPERFAMILY PROTEIN"/>
    <property type="match status" value="1"/>
</dbReference>
<feature type="domain" description="NAD-dependent epimerase/dehydratase" evidence="14">
    <location>
        <begin position="50"/>
        <end position="274"/>
    </location>
</feature>
<dbReference type="Pfam" id="PF01370">
    <property type="entry name" value="Epimerase"/>
    <property type="match status" value="1"/>
</dbReference>
<comment type="function">
    <text evidence="6">Bifunctional enzyme involved in flavonoid metabolism.</text>
</comment>
<dbReference type="GO" id="GO:0047890">
    <property type="term" value="F:flavanone 4-reductase activity"/>
    <property type="evidence" value="ECO:0007669"/>
    <property type="project" value="UniProtKB-EC"/>
</dbReference>
<dbReference type="GO" id="GO:0009813">
    <property type="term" value="P:flavonoid biosynthetic process"/>
    <property type="evidence" value="ECO:0007669"/>
    <property type="project" value="UniProtKB-KW"/>
</dbReference>
<comment type="caution">
    <text evidence="15">The sequence shown here is derived from an EMBL/GenBank/DDBJ whole genome shotgun (WGS) entry which is preliminary data.</text>
</comment>
<evidence type="ECO:0000256" key="6">
    <source>
        <dbReference type="ARBA" id="ARBA00037100"/>
    </source>
</evidence>
<dbReference type="InterPro" id="IPR050425">
    <property type="entry name" value="NAD(P)_dehydrat-like"/>
</dbReference>
<dbReference type="InterPro" id="IPR036291">
    <property type="entry name" value="NAD(P)-bd_dom_sf"/>
</dbReference>
<dbReference type="CDD" id="cd08958">
    <property type="entry name" value="FR_SDR_e"/>
    <property type="match status" value="1"/>
</dbReference>
<reference evidence="15 16" key="1">
    <citation type="submission" date="2022-01" db="EMBL/GenBank/DDBJ databases">
        <authorList>
            <person name="Xiong W."/>
            <person name="Schranz E."/>
        </authorList>
    </citation>
    <scope>NUCLEOTIDE SEQUENCE [LARGE SCALE GENOMIC DNA]</scope>
</reference>
<keyword evidence="16" id="KW-1185">Reference proteome</keyword>
<dbReference type="EC" id="1.1.1.219" evidence="8"/>
<evidence type="ECO:0000256" key="1">
    <source>
        <dbReference type="ARBA" id="ARBA00004935"/>
    </source>
</evidence>
<gene>
    <name evidence="15" type="ORF">LVIROSA_LOCUS4284</name>
</gene>
<evidence type="ECO:0000256" key="9">
    <source>
        <dbReference type="ARBA" id="ARBA00039963"/>
    </source>
</evidence>
<evidence type="ECO:0000313" key="16">
    <source>
        <dbReference type="Proteomes" id="UP001157418"/>
    </source>
</evidence>
<evidence type="ECO:0000256" key="2">
    <source>
        <dbReference type="ARBA" id="ARBA00022857"/>
    </source>
</evidence>
<evidence type="ECO:0000256" key="12">
    <source>
        <dbReference type="ARBA" id="ARBA00048870"/>
    </source>
</evidence>
<protein>
    <recommendedName>
        <fullName evidence="9">Dihydroflavonol 4-reductase</fullName>
        <ecNumber evidence="8">1.1.1.219</ecNumber>
        <ecNumber evidence="7">1.1.1.234</ecNumber>
    </recommendedName>
    <alternativeName>
        <fullName evidence="11">Dihydrokaempferol 4-reductase</fullName>
    </alternativeName>
    <alternativeName>
        <fullName evidence="10">Flavanone 4-reductase</fullName>
    </alternativeName>
</protein>
<dbReference type="FunFam" id="3.40.50.720:FF:000085">
    <property type="entry name" value="Dihydroflavonol reductase"/>
    <property type="match status" value="1"/>
</dbReference>
<dbReference type="AlphaFoldDB" id="A0AAU9LSF0"/>
<dbReference type="SUPFAM" id="SSF51735">
    <property type="entry name" value="NAD(P)-binding Rossmann-fold domains"/>
    <property type="match status" value="1"/>
</dbReference>
<proteinExistence type="inferred from homology"/>
<comment type="pathway">
    <text evidence="1">Pigment biosynthesis; anthocyanin biosynthesis.</text>
</comment>
<evidence type="ECO:0000256" key="8">
    <source>
        <dbReference type="ARBA" id="ARBA00039057"/>
    </source>
</evidence>
<evidence type="ECO:0000313" key="15">
    <source>
        <dbReference type="EMBL" id="CAH1416522.1"/>
    </source>
</evidence>
<dbReference type="InterPro" id="IPR001509">
    <property type="entry name" value="Epimerase_deHydtase"/>
</dbReference>
<evidence type="ECO:0000256" key="7">
    <source>
        <dbReference type="ARBA" id="ARBA00039055"/>
    </source>
</evidence>
<evidence type="ECO:0000259" key="14">
    <source>
        <dbReference type="Pfam" id="PF01370"/>
    </source>
</evidence>
<keyword evidence="3" id="KW-0560">Oxidoreductase</keyword>
<keyword evidence="4" id="KW-0284">Flavonoid biosynthesis</keyword>